<dbReference type="EMBL" id="JAVHNS010000011">
    <property type="protein sequence ID" value="KAK6340034.1"/>
    <property type="molecule type" value="Genomic_DNA"/>
</dbReference>
<keyword evidence="4" id="KW-1185">Reference proteome</keyword>
<evidence type="ECO:0000256" key="2">
    <source>
        <dbReference type="SAM" id="Phobius"/>
    </source>
</evidence>
<feature type="transmembrane region" description="Helical" evidence="2">
    <location>
        <begin position="292"/>
        <end position="312"/>
    </location>
</feature>
<feature type="compositionally biased region" description="Polar residues" evidence="1">
    <location>
        <begin position="239"/>
        <end position="251"/>
    </location>
</feature>
<feature type="region of interest" description="Disordered" evidence="1">
    <location>
        <begin position="234"/>
        <end position="254"/>
    </location>
</feature>
<dbReference type="Proteomes" id="UP001373714">
    <property type="component" value="Unassembled WGS sequence"/>
</dbReference>
<organism evidence="3 4">
    <name type="scientific">Orbilia blumenaviensis</name>
    <dbReference type="NCBI Taxonomy" id="1796055"/>
    <lineage>
        <taxon>Eukaryota</taxon>
        <taxon>Fungi</taxon>
        <taxon>Dikarya</taxon>
        <taxon>Ascomycota</taxon>
        <taxon>Pezizomycotina</taxon>
        <taxon>Orbiliomycetes</taxon>
        <taxon>Orbiliales</taxon>
        <taxon>Orbiliaceae</taxon>
        <taxon>Orbilia</taxon>
    </lineage>
</organism>
<proteinExistence type="predicted"/>
<keyword evidence="2" id="KW-0812">Transmembrane</keyword>
<name>A0AAV9UFX5_9PEZI</name>
<comment type="caution">
    <text evidence="3">The sequence shown here is derived from an EMBL/GenBank/DDBJ whole genome shotgun (WGS) entry which is preliminary data.</text>
</comment>
<sequence>MTSTECGWPILLLVSSLFPLHSKRGPQSCSLGLNCRTLFEYSVLSYSRYDKLSVVLDIINLALLLTRFAPSTPLWALAFAGALPDFLFFALNIAGLESGHDHSAPPTVTFFGQTLKGSSTDCLPYPSSYPYTHSTIGQLSIALLFAVTITLAYRLPLTSLATLLLATLSHLPLDIAISRDESAIVGGEYTKPIWKRDASVPLLDYPWGTFTSDLGIFVFAILFHARTVYPPEEYEQKRGQPNITSTLSTDSGLGRTESKKKMNLTYGYLGIIVFAAIIQAHFSFFAEPAEEWSSAVVFMLEILGFVGALHWLEGYTRVVDNKVSDLKKKN</sequence>
<feature type="transmembrane region" description="Helical" evidence="2">
    <location>
        <begin position="265"/>
        <end position="286"/>
    </location>
</feature>
<protein>
    <submittedName>
        <fullName evidence="3">Uncharacterized protein</fullName>
    </submittedName>
</protein>
<keyword evidence="2" id="KW-0472">Membrane</keyword>
<evidence type="ECO:0000313" key="3">
    <source>
        <dbReference type="EMBL" id="KAK6340034.1"/>
    </source>
</evidence>
<accession>A0AAV9UFX5</accession>
<evidence type="ECO:0000313" key="4">
    <source>
        <dbReference type="Proteomes" id="UP001373714"/>
    </source>
</evidence>
<gene>
    <name evidence="3" type="ORF">TWF730_001809</name>
</gene>
<reference evidence="3 4" key="1">
    <citation type="submission" date="2019-10" db="EMBL/GenBank/DDBJ databases">
        <authorList>
            <person name="Palmer J.M."/>
        </authorList>
    </citation>
    <scope>NUCLEOTIDE SEQUENCE [LARGE SCALE GENOMIC DNA]</scope>
    <source>
        <strain evidence="3 4">TWF730</strain>
    </source>
</reference>
<feature type="transmembrane region" description="Helical" evidence="2">
    <location>
        <begin position="74"/>
        <end position="96"/>
    </location>
</feature>
<keyword evidence="2" id="KW-1133">Transmembrane helix</keyword>
<feature type="transmembrane region" description="Helical" evidence="2">
    <location>
        <begin position="136"/>
        <end position="155"/>
    </location>
</feature>
<evidence type="ECO:0000256" key="1">
    <source>
        <dbReference type="SAM" id="MobiDB-lite"/>
    </source>
</evidence>
<dbReference type="AlphaFoldDB" id="A0AAV9UFX5"/>